<protein>
    <recommendedName>
        <fullName evidence="2">Small acidic protein-like domain-containing protein</fullName>
    </recommendedName>
</protein>
<organism evidence="3 4">
    <name type="scientific">Magallana gigas</name>
    <name type="common">Pacific oyster</name>
    <name type="synonym">Crassostrea gigas</name>
    <dbReference type="NCBI Taxonomy" id="29159"/>
    <lineage>
        <taxon>Eukaryota</taxon>
        <taxon>Metazoa</taxon>
        <taxon>Spiralia</taxon>
        <taxon>Lophotrochozoa</taxon>
        <taxon>Mollusca</taxon>
        <taxon>Bivalvia</taxon>
        <taxon>Autobranchia</taxon>
        <taxon>Pteriomorphia</taxon>
        <taxon>Ostreida</taxon>
        <taxon>Ostreoidea</taxon>
        <taxon>Ostreidae</taxon>
        <taxon>Magallana</taxon>
    </lineage>
</organism>
<reference evidence="3" key="1">
    <citation type="submission" date="2022-08" db="UniProtKB">
        <authorList>
            <consortium name="EnsemblMetazoa"/>
        </authorList>
    </citation>
    <scope>IDENTIFICATION</scope>
    <source>
        <strain evidence="3">05x7-T-G4-1.051#20</strain>
    </source>
</reference>
<feature type="compositionally biased region" description="Basic residues" evidence="1">
    <location>
        <begin position="102"/>
        <end position="113"/>
    </location>
</feature>
<keyword evidence="4" id="KW-1185">Reference proteome</keyword>
<feature type="compositionally biased region" description="Basic and acidic residues" evidence="1">
    <location>
        <begin position="241"/>
        <end position="261"/>
    </location>
</feature>
<dbReference type="EnsemblMetazoa" id="G10304.1">
    <property type="protein sequence ID" value="G10304.1:cds"/>
    <property type="gene ID" value="G10304"/>
</dbReference>
<dbReference type="OrthoDB" id="9451331at2759"/>
<accession>A0A8W8HNG0</accession>
<dbReference type="EnsemblMetazoa" id="G10304.5">
    <property type="protein sequence ID" value="G10304.5:cds"/>
    <property type="gene ID" value="G10304"/>
</dbReference>
<dbReference type="OMA" id="WFCEARD"/>
<dbReference type="InterPro" id="IPR028124">
    <property type="entry name" value="SMAP_dom"/>
</dbReference>
<dbReference type="Proteomes" id="UP000005408">
    <property type="component" value="Unassembled WGS sequence"/>
</dbReference>
<feature type="domain" description="Small acidic protein-like" evidence="2">
    <location>
        <begin position="344"/>
        <end position="418"/>
    </location>
</feature>
<feature type="compositionally biased region" description="Basic and acidic residues" evidence="1">
    <location>
        <begin position="179"/>
        <end position="199"/>
    </location>
</feature>
<name>A0A8W8HNG0_MAGGI</name>
<evidence type="ECO:0000313" key="3">
    <source>
        <dbReference type="EnsemblMetazoa" id="G10304.4:cds"/>
    </source>
</evidence>
<dbReference type="PANTHER" id="PTHR22426">
    <property type="entry name" value="ARGININE_SERINE-RICH COILED-COIL PROTEIN 2"/>
    <property type="match status" value="1"/>
</dbReference>
<evidence type="ECO:0000256" key="1">
    <source>
        <dbReference type="SAM" id="MobiDB-lite"/>
    </source>
</evidence>
<dbReference type="EnsemblMetazoa" id="G10304.3">
    <property type="protein sequence ID" value="G10304.3:cds"/>
    <property type="gene ID" value="G10304"/>
</dbReference>
<dbReference type="Pfam" id="PF15477">
    <property type="entry name" value="SMAP"/>
    <property type="match status" value="1"/>
</dbReference>
<feature type="compositionally biased region" description="Basic and acidic residues" evidence="1">
    <location>
        <begin position="155"/>
        <end position="169"/>
    </location>
</feature>
<feature type="compositionally biased region" description="Basic and acidic residues" evidence="1">
    <location>
        <begin position="285"/>
        <end position="296"/>
    </location>
</feature>
<feature type="compositionally biased region" description="Basic and acidic residues" evidence="1">
    <location>
        <begin position="325"/>
        <end position="334"/>
    </location>
</feature>
<evidence type="ECO:0000313" key="4">
    <source>
        <dbReference type="Proteomes" id="UP000005408"/>
    </source>
</evidence>
<feature type="compositionally biased region" description="Basic and acidic residues" evidence="1">
    <location>
        <begin position="20"/>
        <end position="63"/>
    </location>
</feature>
<evidence type="ECO:0000259" key="2">
    <source>
        <dbReference type="Pfam" id="PF15477"/>
    </source>
</evidence>
<dbReference type="PANTHER" id="PTHR22426:SF1">
    <property type="entry name" value="LYSINE-RICH NUCLEOLAR PROTEIN 1"/>
    <property type="match status" value="1"/>
</dbReference>
<feature type="compositionally biased region" description="Basic residues" evidence="1">
    <location>
        <begin position="200"/>
        <end position="211"/>
    </location>
</feature>
<dbReference type="AlphaFoldDB" id="A0A8W8HNG0"/>
<sequence length="443" mass="50351">MGSPNTEHSNLCRKKRKKEKVREKAAEGEQNGNKEEVPTVNFDDVHMKKNTKRKCEKEVKEGNEELTNSNAFVTEKRKKVKHKVTDEECELGSDKVCGSSAKKSKKDKQKKKKTESESMSLFRNGVNNQDQCPPIKKKKRKKSVVLEDEMESDEEKICVKSMEDSDSQKKKSKKKTKSKDKNDECVRDLTEMCDEDKQSKKEKKKKKKKSKDKSEKCLEDLTKMYDGTDPSNKQSKKEKKIKPTDKDKDTDDRATEPENKATKGRKGKHKMTDHGTENGITGDSESVHEDSSERPSSKKRKKKKGKETDDESDRKKSKGCLECGPKTENEKISSDPDPAYTGQWTTASLGDEQRQNKFLRLLGGFKAAKSDAPLLSTLGGKCGNVAMTQNQENLYMRSMEDQYGKAMSFNKNRGLGLGFEKPPSEGKKFYIDKNMSKSKKFND</sequence>
<feature type="region of interest" description="Disordered" evidence="1">
    <location>
        <begin position="1"/>
        <end position="353"/>
    </location>
</feature>
<proteinExistence type="predicted"/>
<dbReference type="EnsemblMetazoa" id="G10304.4">
    <property type="protein sequence ID" value="G10304.4:cds"/>
    <property type="gene ID" value="G10304"/>
</dbReference>
<feature type="compositionally biased region" description="Basic and acidic residues" evidence="1">
    <location>
        <begin position="212"/>
        <end position="223"/>
    </location>
</feature>